<dbReference type="Ensembl" id="ENSCAFT00020011948.1">
    <property type="protein sequence ID" value="ENSCAFP00020010290.1"/>
    <property type="gene ID" value="ENSCAFG00020008359.1"/>
</dbReference>
<evidence type="ECO:0000256" key="3">
    <source>
        <dbReference type="ARBA" id="ARBA00023319"/>
    </source>
</evidence>
<evidence type="ECO:0000256" key="1">
    <source>
        <dbReference type="ARBA" id="ARBA00022729"/>
    </source>
</evidence>
<gene>
    <name evidence="8" type="primary">TREML2</name>
</gene>
<name>A0A8C0K584_CANLU</name>
<evidence type="ECO:0000256" key="2">
    <source>
        <dbReference type="ARBA" id="ARBA00023157"/>
    </source>
</evidence>
<keyword evidence="3" id="KW-0393">Immunoglobulin domain</keyword>
<dbReference type="AlphaFoldDB" id="A0A8C0K584"/>
<feature type="region of interest" description="Disordered" evidence="4">
    <location>
        <begin position="313"/>
        <end position="359"/>
    </location>
</feature>
<evidence type="ECO:0000256" key="6">
    <source>
        <dbReference type="SAM" id="SignalP"/>
    </source>
</evidence>
<keyword evidence="5" id="KW-0472">Membrane</keyword>
<proteinExistence type="predicted"/>
<evidence type="ECO:0000313" key="8">
    <source>
        <dbReference type="Ensembl" id="ENSCAFP00020010290.1"/>
    </source>
</evidence>
<dbReference type="CDD" id="cd05716">
    <property type="entry name" value="IgV_pIgR_like"/>
    <property type="match status" value="1"/>
</dbReference>
<dbReference type="InterPro" id="IPR036179">
    <property type="entry name" value="Ig-like_dom_sf"/>
</dbReference>
<dbReference type="GO" id="GO:0005886">
    <property type="term" value="C:plasma membrane"/>
    <property type="evidence" value="ECO:0007669"/>
    <property type="project" value="UniProtKB-SubCell"/>
</dbReference>
<dbReference type="InterPro" id="IPR007110">
    <property type="entry name" value="Ig-like_dom"/>
</dbReference>
<evidence type="ECO:0000256" key="4">
    <source>
        <dbReference type="SAM" id="MobiDB-lite"/>
    </source>
</evidence>
<keyword evidence="2" id="KW-1015">Disulfide bond</keyword>
<organism evidence="8 9">
    <name type="scientific">Canis lupus dingo</name>
    <name type="common">dingo</name>
    <dbReference type="NCBI Taxonomy" id="286419"/>
    <lineage>
        <taxon>Eukaryota</taxon>
        <taxon>Metazoa</taxon>
        <taxon>Chordata</taxon>
        <taxon>Craniata</taxon>
        <taxon>Vertebrata</taxon>
        <taxon>Euteleostomi</taxon>
        <taxon>Mammalia</taxon>
        <taxon>Eutheria</taxon>
        <taxon>Laurasiatheria</taxon>
        <taxon>Carnivora</taxon>
        <taxon>Caniformia</taxon>
        <taxon>Canidae</taxon>
        <taxon>Canis</taxon>
    </lineage>
</organism>
<sequence>MDGAMAPMFLLLLLLLWLQSHVSGAPAENVYTKVKHFEGETLSVQCSYKSRKNHVEGRVWCKIRKKKCEPGFTRVWAQGPRYVLQDDTKAKVVKISMAALRRQDSGRYWCMRNSSGTLYPMMGFQLEVSPASTTKRSTPLAHLANILKSGIVVTSGPTPTSGPDAPFTTSMTMFTPDLLTLTRLVSPTASESIRLTSVTDYSFTSTGPSTTGPRRTMGSQIVTVSPSDARASSAGPASISTRAGHLRTGSPTTEVCHTSGDSHPTVYLGILIFLLVSVMLIVVYGFWKKRHMGSEYSPPSQPPEGRALGLDTLSKGPGCTPTPGGVSLPASSQKDYFASRRGRRVGRLEQRGMTPLGLN</sequence>
<feature type="region of interest" description="Disordered" evidence="4">
    <location>
        <begin position="225"/>
        <end position="259"/>
    </location>
</feature>
<dbReference type="Gene3D" id="2.60.40.10">
    <property type="entry name" value="Immunoglobulins"/>
    <property type="match status" value="1"/>
</dbReference>
<dbReference type="GO" id="GO:0042110">
    <property type="term" value="P:T cell activation"/>
    <property type="evidence" value="ECO:0007669"/>
    <property type="project" value="Ensembl"/>
</dbReference>
<dbReference type="InterPro" id="IPR052314">
    <property type="entry name" value="Immune_rcpt_domain"/>
</dbReference>
<dbReference type="PANTHER" id="PTHR16423">
    <property type="entry name" value="TREM-LIKE TRANSCRIPT PROTEIN"/>
    <property type="match status" value="1"/>
</dbReference>
<keyword evidence="1 6" id="KW-0732">Signal</keyword>
<keyword evidence="5" id="KW-0812">Transmembrane</keyword>
<dbReference type="Proteomes" id="UP000694391">
    <property type="component" value="Unplaced"/>
</dbReference>
<dbReference type="PROSITE" id="PS50835">
    <property type="entry name" value="IG_LIKE"/>
    <property type="match status" value="1"/>
</dbReference>
<feature type="signal peptide" evidence="6">
    <location>
        <begin position="1"/>
        <end position="24"/>
    </location>
</feature>
<feature type="domain" description="Ig-like" evidence="7">
    <location>
        <begin position="26"/>
        <end position="110"/>
    </location>
</feature>
<dbReference type="GO" id="GO:0038023">
    <property type="term" value="F:signaling receptor activity"/>
    <property type="evidence" value="ECO:0007669"/>
    <property type="project" value="Ensembl"/>
</dbReference>
<dbReference type="SUPFAM" id="SSF48726">
    <property type="entry name" value="Immunoglobulin"/>
    <property type="match status" value="1"/>
</dbReference>
<keyword evidence="9" id="KW-1185">Reference proteome</keyword>
<reference evidence="8" key="1">
    <citation type="submission" date="2025-08" db="UniProtKB">
        <authorList>
            <consortium name="Ensembl"/>
        </authorList>
    </citation>
    <scope>IDENTIFICATION</scope>
</reference>
<protein>
    <submittedName>
        <fullName evidence="8">Triggering receptor expressed on myeloid cells like 2</fullName>
    </submittedName>
</protein>
<dbReference type="GO" id="GO:0009986">
    <property type="term" value="C:cell surface"/>
    <property type="evidence" value="ECO:0007669"/>
    <property type="project" value="Ensembl"/>
</dbReference>
<evidence type="ECO:0000313" key="9">
    <source>
        <dbReference type="Proteomes" id="UP000694391"/>
    </source>
</evidence>
<evidence type="ECO:0000256" key="5">
    <source>
        <dbReference type="SAM" id="Phobius"/>
    </source>
</evidence>
<dbReference type="GeneTree" id="ENSGT00940000153835"/>
<keyword evidence="5" id="KW-1133">Transmembrane helix</keyword>
<evidence type="ECO:0000259" key="7">
    <source>
        <dbReference type="PROSITE" id="PS50835"/>
    </source>
</evidence>
<feature type="compositionally biased region" description="Polar residues" evidence="4">
    <location>
        <begin position="249"/>
        <end position="259"/>
    </location>
</feature>
<feature type="transmembrane region" description="Helical" evidence="5">
    <location>
        <begin position="266"/>
        <end position="287"/>
    </location>
</feature>
<dbReference type="InterPro" id="IPR013783">
    <property type="entry name" value="Ig-like_fold"/>
</dbReference>
<reference evidence="8" key="2">
    <citation type="submission" date="2025-09" db="UniProtKB">
        <authorList>
            <consortium name="Ensembl"/>
        </authorList>
    </citation>
    <scope>IDENTIFICATION</scope>
</reference>
<accession>A0A8C0K584</accession>
<feature type="chain" id="PRO_5045664717" evidence="6">
    <location>
        <begin position="25"/>
        <end position="359"/>
    </location>
</feature>
<dbReference type="PANTHER" id="PTHR16423:SF3">
    <property type="entry name" value="TREM-LIKE TRANSCRIPT 2 PROTEIN"/>
    <property type="match status" value="1"/>
</dbReference>